<evidence type="ECO:0000313" key="3">
    <source>
        <dbReference type="Proteomes" id="UP000265742"/>
    </source>
</evidence>
<name>A0A3A1U3J6_9MICO</name>
<dbReference type="Proteomes" id="UP000265742">
    <property type="component" value="Unassembled WGS sequence"/>
</dbReference>
<reference evidence="3" key="1">
    <citation type="submission" date="2018-09" db="EMBL/GenBank/DDBJ databases">
        <authorList>
            <person name="Kim I."/>
        </authorList>
    </citation>
    <scope>NUCLEOTIDE SEQUENCE [LARGE SCALE GENOMIC DNA]</scope>
    <source>
        <strain evidence="3">DD4a</strain>
    </source>
</reference>
<dbReference type="EMBL" id="QXTG01000001">
    <property type="protein sequence ID" value="RIX30900.1"/>
    <property type="molecule type" value="Genomic_DNA"/>
</dbReference>
<keyword evidence="1" id="KW-1133">Transmembrane helix</keyword>
<feature type="transmembrane region" description="Helical" evidence="1">
    <location>
        <begin position="132"/>
        <end position="150"/>
    </location>
</feature>
<proteinExistence type="predicted"/>
<accession>A0A3A1U3J6</accession>
<comment type="caution">
    <text evidence="2">The sequence shown here is derived from an EMBL/GenBank/DDBJ whole genome shotgun (WGS) entry which is preliminary data.</text>
</comment>
<dbReference type="RefSeq" id="WP_119481262.1">
    <property type="nucleotide sequence ID" value="NZ_QXTG01000001.1"/>
</dbReference>
<gene>
    <name evidence="2" type="ORF">D1781_05810</name>
</gene>
<keyword evidence="1" id="KW-0472">Membrane</keyword>
<keyword evidence="1" id="KW-0812">Transmembrane</keyword>
<feature type="transmembrane region" description="Helical" evidence="1">
    <location>
        <begin position="12"/>
        <end position="33"/>
    </location>
</feature>
<protein>
    <submittedName>
        <fullName evidence="2">Uncharacterized protein</fullName>
    </submittedName>
</protein>
<sequence>MDRDEATTPTAVLRPVAVVGALLLLLGSVLALASDAVGERGAVGSALVDAKGVFWANQELNVWSWYSTVLLAALAAAFAVTALLRRAARRPHVDVVVFACVAAWLSIDEAAALHERLGTLARAVGVRGTFEWVALGLPVAIVGVVALVLVSRRTEPLLRRRLGIAALVFLGGSLGLEAVAGTLVETWGLSKTAPLFILEVTLEEAAEVAGVLLALRAVLGGLRVAVGPSGIAVHDEPEHGGRRVRAEGAPVVR</sequence>
<feature type="transmembrane region" description="Helical" evidence="1">
    <location>
        <begin position="95"/>
        <end position="112"/>
    </location>
</feature>
<keyword evidence="3" id="KW-1185">Reference proteome</keyword>
<feature type="transmembrane region" description="Helical" evidence="1">
    <location>
        <begin position="162"/>
        <end position="184"/>
    </location>
</feature>
<dbReference type="OrthoDB" id="4134807at2"/>
<evidence type="ECO:0000256" key="1">
    <source>
        <dbReference type="SAM" id="Phobius"/>
    </source>
</evidence>
<feature type="transmembrane region" description="Helical" evidence="1">
    <location>
        <begin position="63"/>
        <end position="83"/>
    </location>
</feature>
<dbReference type="AlphaFoldDB" id="A0A3A1U3J6"/>
<evidence type="ECO:0000313" key="2">
    <source>
        <dbReference type="EMBL" id="RIX30900.1"/>
    </source>
</evidence>
<organism evidence="2 3">
    <name type="scientific">Amnibacterium setariae</name>
    <dbReference type="NCBI Taxonomy" id="2306585"/>
    <lineage>
        <taxon>Bacteria</taxon>
        <taxon>Bacillati</taxon>
        <taxon>Actinomycetota</taxon>
        <taxon>Actinomycetes</taxon>
        <taxon>Micrococcales</taxon>
        <taxon>Microbacteriaceae</taxon>
        <taxon>Amnibacterium</taxon>
    </lineage>
</organism>